<dbReference type="InterPro" id="IPR017972">
    <property type="entry name" value="Cyt_P450_CS"/>
</dbReference>
<dbReference type="GO" id="GO:0004497">
    <property type="term" value="F:monooxygenase activity"/>
    <property type="evidence" value="ECO:0007669"/>
    <property type="project" value="UniProtKB-KW"/>
</dbReference>
<proteinExistence type="inferred from homology"/>
<dbReference type="FunFam" id="1.10.630.10:FF:000018">
    <property type="entry name" value="Cytochrome P450 monooxygenase"/>
    <property type="match status" value="1"/>
</dbReference>
<keyword evidence="2 10" id="KW-0349">Heme</keyword>
<evidence type="ECO:0000256" key="10">
    <source>
        <dbReference type="RuleBase" id="RU000461"/>
    </source>
</evidence>
<sequence length="408" mass="45092">MTDAQSRCPVAAFDDTFFADPYRAYALMHQAGPVHSIVTPEGVPAWLVTGYPETRAALADRRLARNIKHAGSAYRAMPLPAEFRSRTLATEDAPEHTRLREFMNRALAFKRVKGLRPRVEQITEQLIDAVVDKGEADLVTALAAPLPITIIGDLLGVPDEHRANFVHWSDAMLATIPVADASGRDLAEVAHEASGSMLRFLVRMVAEKRADPGDDVFSQWILARDDQGQSLDDHELIGLGFMVLLGGYDTTVGMIGGSILSLLEHPERMAELRAHPERLPAAVEEFLRYYGTAHTGVRRFATEDMEIGGVQIAAGDVVIVAMGAADRDPQRFPEPDELDFSRPENHHLAFGQGPHYCPGSELARMEMTVALRAVLDRLPNLRLAVPAEQLPWRRSYLIRILQSLPVTF</sequence>
<gene>
    <name evidence="11" type="ORF">SAMN05444365_104428</name>
</gene>
<dbReference type="Pfam" id="PF00067">
    <property type="entry name" value="p450"/>
    <property type="match status" value="2"/>
</dbReference>
<accession>A0A1H3PB30</accession>
<keyword evidence="3 10" id="KW-0479">Metal-binding</keyword>
<dbReference type="PROSITE" id="PS00086">
    <property type="entry name" value="CYTOCHROME_P450"/>
    <property type="match status" value="1"/>
</dbReference>
<dbReference type="GO" id="GO:0016705">
    <property type="term" value="F:oxidoreductase activity, acting on paired donors, with incorporation or reduction of molecular oxygen"/>
    <property type="evidence" value="ECO:0007669"/>
    <property type="project" value="InterPro"/>
</dbReference>
<comment type="pathway">
    <text evidence="9">Antibiotic biosynthesis; mycinamicin biosynthesis.</text>
</comment>
<dbReference type="PANTHER" id="PTHR46696:SF1">
    <property type="entry name" value="CYTOCHROME P450 YJIB-RELATED"/>
    <property type="match status" value="1"/>
</dbReference>
<organism evidence="11 12">
    <name type="scientific">Micromonospora pattaloongensis</name>
    <dbReference type="NCBI Taxonomy" id="405436"/>
    <lineage>
        <taxon>Bacteria</taxon>
        <taxon>Bacillati</taxon>
        <taxon>Actinomycetota</taxon>
        <taxon>Actinomycetes</taxon>
        <taxon>Micromonosporales</taxon>
        <taxon>Micromonosporaceae</taxon>
        <taxon>Micromonospora</taxon>
    </lineage>
</organism>
<evidence type="ECO:0000256" key="9">
    <source>
        <dbReference type="ARBA" id="ARBA00060683"/>
    </source>
</evidence>
<dbReference type="InterPro" id="IPR036396">
    <property type="entry name" value="Cyt_P450_sf"/>
</dbReference>
<evidence type="ECO:0000313" key="12">
    <source>
        <dbReference type="Proteomes" id="UP000242415"/>
    </source>
</evidence>
<keyword evidence="5 10" id="KW-0560">Oxidoreductase</keyword>
<evidence type="ECO:0000256" key="4">
    <source>
        <dbReference type="ARBA" id="ARBA00022857"/>
    </source>
</evidence>
<evidence type="ECO:0000256" key="1">
    <source>
        <dbReference type="ARBA" id="ARBA00010617"/>
    </source>
</evidence>
<evidence type="ECO:0000256" key="7">
    <source>
        <dbReference type="ARBA" id="ARBA00023033"/>
    </source>
</evidence>
<comment type="similarity">
    <text evidence="1 10">Belongs to the cytochrome P450 family.</text>
</comment>
<evidence type="ECO:0000256" key="5">
    <source>
        <dbReference type="ARBA" id="ARBA00023002"/>
    </source>
</evidence>
<dbReference type="CDD" id="cd11029">
    <property type="entry name" value="CYP107-like"/>
    <property type="match status" value="1"/>
</dbReference>
<dbReference type="InterPro" id="IPR001128">
    <property type="entry name" value="Cyt_P450"/>
</dbReference>
<evidence type="ECO:0000256" key="2">
    <source>
        <dbReference type="ARBA" id="ARBA00022617"/>
    </source>
</evidence>
<dbReference type="PRINTS" id="PR00385">
    <property type="entry name" value="P450"/>
</dbReference>
<dbReference type="GO" id="GO:0005506">
    <property type="term" value="F:iron ion binding"/>
    <property type="evidence" value="ECO:0007669"/>
    <property type="project" value="InterPro"/>
</dbReference>
<evidence type="ECO:0000256" key="8">
    <source>
        <dbReference type="ARBA" id="ARBA00023194"/>
    </source>
</evidence>
<dbReference type="OrthoDB" id="4156795at2"/>
<keyword evidence="6 10" id="KW-0408">Iron</keyword>
<dbReference type="GO" id="GO:0020037">
    <property type="term" value="F:heme binding"/>
    <property type="evidence" value="ECO:0007669"/>
    <property type="project" value="InterPro"/>
</dbReference>
<dbReference type="SUPFAM" id="SSF48264">
    <property type="entry name" value="Cytochrome P450"/>
    <property type="match status" value="1"/>
</dbReference>
<dbReference type="GO" id="GO:0017000">
    <property type="term" value="P:antibiotic biosynthetic process"/>
    <property type="evidence" value="ECO:0007669"/>
    <property type="project" value="UniProtKB-KW"/>
</dbReference>
<dbReference type="STRING" id="405436.SAMN05444365_104428"/>
<keyword evidence="4" id="KW-0521">NADP</keyword>
<protein>
    <submittedName>
        <fullName evidence="11">Cytochrome P450</fullName>
    </submittedName>
</protein>
<dbReference type="Gene3D" id="1.10.630.10">
    <property type="entry name" value="Cytochrome P450"/>
    <property type="match status" value="1"/>
</dbReference>
<dbReference type="InterPro" id="IPR002397">
    <property type="entry name" value="Cyt_P450_B"/>
</dbReference>
<evidence type="ECO:0000256" key="3">
    <source>
        <dbReference type="ARBA" id="ARBA00022723"/>
    </source>
</evidence>
<dbReference type="PRINTS" id="PR00359">
    <property type="entry name" value="BP450"/>
</dbReference>
<dbReference type="EMBL" id="FNPH01000004">
    <property type="protein sequence ID" value="SDY98336.1"/>
    <property type="molecule type" value="Genomic_DNA"/>
</dbReference>
<keyword evidence="7 10" id="KW-0503">Monooxygenase</keyword>
<dbReference type="Proteomes" id="UP000242415">
    <property type="component" value="Unassembled WGS sequence"/>
</dbReference>
<dbReference type="RefSeq" id="WP_091556570.1">
    <property type="nucleotide sequence ID" value="NZ_FNPH01000004.1"/>
</dbReference>
<dbReference type="PANTHER" id="PTHR46696">
    <property type="entry name" value="P450, PUTATIVE (EUROFUNG)-RELATED"/>
    <property type="match status" value="1"/>
</dbReference>
<dbReference type="AlphaFoldDB" id="A0A1H3PB30"/>
<reference evidence="12" key="1">
    <citation type="submission" date="2016-10" db="EMBL/GenBank/DDBJ databases">
        <authorList>
            <person name="Varghese N."/>
            <person name="Submissions S."/>
        </authorList>
    </citation>
    <scope>NUCLEOTIDE SEQUENCE [LARGE SCALE GENOMIC DNA]</scope>
    <source>
        <strain evidence="12">DSM 45245</strain>
    </source>
</reference>
<keyword evidence="8" id="KW-0045">Antibiotic biosynthesis</keyword>
<evidence type="ECO:0000256" key="6">
    <source>
        <dbReference type="ARBA" id="ARBA00023004"/>
    </source>
</evidence>
<name>A0A1H3PB30_9ACTN</name>
<keyword evidence="12" id="KW-1185">Reference proteome</keyword>
<evidence type="ECO:0000313" key="11">
    <source>
        <dbReference type="EMBL" id="SDY98336.1"/>
    </source>
</evidence>